<dbReference type="RefSeq" id="WP_284257850.1">
    <property type="nucleotide sequence ID" value="NZ_BSOS01000058.1"/>
</dbReference>
<sequence>MSKLKIALIGAGRIGRVHAANLALLENAQLTVVSDAIEAAAIDLAGRYGVRATTDAAAAIASPDVDAVLVCSSTDTHAEMILAAVRAGKPVFCEKPVDMSADGIRAVLAGVAAAKGMLMVGFNRRFDPNFREVQNRIANGAIGNVELVSIISKDPAPPPVSYIARSGGLFRDMMIHDFDMARFLLGEEPVEVHAVGSSLVDPAIGEAGDVDTAAVLLRTASGKIATITNSRRATFGYDQRIEVHGAVGMLSVGNQHVTTVSEANTRGYTADVAQLFFLERYNEAYRAELAAFIDCATTGKAPSPAGEDGLRAQMLADAATESVRTGLPVRLTA</sequence>
<feature type="domain" description="GFO/IDH/MocA-like oxidoreductase" evidence="4">
    <location>
        <begin position="130"/>
        <end position="250"/>
    </location>
</feature>
<evidence type="ECO:0000313" key="5">
    <source>
        <dbReference type="EMBL" id="GLR67133.1"/>
    </source>
</evidence>
<comment type="caution">
    <text evidence="5">The sequence shown here is derived from an EMBL/GenBank/DDBJ whole genome shotgun (WGS) entry which is preliminary data.</text>
</comment>
<evidence type="ECO:0000259" key="4">
    <source>
        <dbReference type="Pfam" id="PF22725"/>
    </source>
</evidence>
<dbReference type="Proteomes" id="UP001156641">
    <property type="component" value="Unassembled WGS sequence"/>
</dbReference>
<comment type="similarity">
    <text evidence="1">Belongs to the Gfo/Idh/MocA family.</text>
</comment>
<gene>
    <name evidence="5" type="ORF">GCM10010909_18140</name>
</gene>
<dbReference type="InterPro" id="IPR030827">
    <property type="entry name" value="Myo_inos_IolG"/>
</dbReference>
<organism evidence="5 6">
    <name type="scientific">Acidocella aquatica</name>
    <dbReference type="NCBI Taxonomy" id="1922313"/>
    <lineage>
        <taxon>Bacteria</taxon>
        <taxon>Pseudomonadati</taxon>
        <taxon>Pseudomonadota</taxon>
        <taxon>Alphaproteobacteria</taxon>
        <taxon>Acetobacterales</taxon>
        <taxon>Acidocellaceae</taxon>
        <taxon>Acidocella</taxon>
    </lineage>
</organism>
<name>A0ABQ6A661_9PROT</name>
<dbReference type="SUPFAM" id="SSF55347">
    <property type="entry name" value="Glyceraldehyde-3-phosphate dehydrogenase-like, C-terminal domain"/>
    <property type="match status" value="1"/>
</dbReference>
<reference evidence="6" key="1">
    <citation type="journal article" date="2019" name="Int. J. Syst. Evol. Microbiol.">
        <title>The Global Catalogue of Microorganisms (GCM) 10K type strain sequencing project: providing services to taxonomists for standard genome sequencing and annotation.</title>
        <authorList>
            <consortium name="The Broad Institute Genomics Platform"/>
            <consortium name="The Broad Institute Genome Sequencing Center for Infectious Disease"/>
            <person name="Wu L."/>
            <person name="Ma J."/>
        </authorList>
    </citation>
    <scope>NUCLEOTIDE SEQUENCE [LARGE SCALE GENOMIC DNA]</scope>
    <source>
        <strain evidence="6">NBRC 112502</strain>
    </source>
</reference>
<dbReference type="Gene3D" id="3.40.50.720">
    <property type="entry name" value="NAD(P)-binding Rossmann-like Domain"/>
    <property type="match status" value="1"/>
</dbReference>
<keyword evidence="2" id="KW-0560">Oxidoreductase</keyword>
<feature type="domain" description="Gfo/Idh/MocA-like oxidoreductase N-terminal" evidence="3">
    <location>
        <begin position="4"/>
        <end position="122"/>
    </location>
</feature>
<dbReference type="EMBL" id="BSOS01000058">
    <property type="protein sequence ID" value="GLR67133.1"/>
    <property type="molecule type" value="Genomic_DNA"/>
</dbReference>
<dbReference type="NCBIfam" id="TIGR04380">
    <property type="entry name" value="myo_inos_iolG"/>
    <property type="match status" value="1"/>
</dbReference>
<keyword evidence="6" id="KW-1185">Reference proteome</keyword>
<dbReference type="Pfam" id="PF01408">
    <property type="entry name" value="GFO_IDH_MocA"/>
    <property type="match status" value="1"/>
</dbReference>
<evidence type="ECO:0000256" key="1">
    <source>
        <dbReference type="ARBA" id="ARBA00010928"/>
    </source>
</evidence>
<dbReference type="InterPro" id="IPR036291">
    <property type="entry name" value="NAD(P)-bd_dom_sf"/>
</dbReference>
<dbReference type="InterPro" id="IPR000683">
    <property type="entry name" value="Gfo/Idh/MocA-like_OxRdtase_N"/>
</dbReference>
<evidence type="ECO:0000259" key="3">
    <source>
        <dbReference type="Pfam" id="PF01408"/>
    </source>
</evidence>
<protein>
    <submittedName>
        <fullName evidence="5">Inositol 2-dehydrogenase</fullName>
    </submittedName>
</protein>
<dbReference type="PANTHER" id="PTHR42840">
    <property type="entry name" value="NAD(P)-BINDING ROSSMANN-FOLD SUPERFAMILY PROTEIN-RELATED"/>
    <property type="match status" value="1"/>
</dbReference>
<proteinExistence type="inferred from homology"/>
<dbReference type="Pfam" id="PF22725">
    <property type="entry name" value="GFO_IDH_MocA_C3"/>
    <property type="match status" value="1"/>
</dbReference>
<dbReference type="PANTHER" id="PTHR42840:SF3">
    <property type="entry name" value="BINDING ROSSMANN FOLD OXIDOREDUCTASE, PUTATIVE (AFU_ORTHOLOGUE AFUA_2G10240)-RELATED"/>
    <property type="match status" value="1"/>
</dbReference>
<evidence type="ECO:0000256" key="2">
    <source>
        <dbReference type="ARBA" id="ARBA00023002"/>
    </source>
</evidence>
<accession>A0ABQ6A661</accession>
<evidence type="ECO:0000313" key="6">
    <source>
        <dbReference type="Proteomes" id="UP001156641"/>
    </source>
</evidence>
<dbReference type="Gene3D" id="3.30.360.10">
    <property type="entry name" value="Dihydrodipicolinate Reductase, domain 2"/>
    <property type="match status" value="1"/>
</dbReference>
<dbReference type="SUPFAM" id="SSF51735">
    <property type="entry name" value="NAD(P)-binding Rossmann-fold domains"/>
    <property type="match status" value="1"/>
</dbReference>
<dbReference type="InterPro" id="IPR055170">
    <property type="entry name" value="GFO_IDH_MocA-like_dom"/>
</dbReference>